<evidence type="ECO:0000313" key="2">
    <source>
        <dbReference type="Proteomes" id="UP000000715"/>
    </source>
</evidence>
<name>A0A8U0R8B4_MUSPF</name>
<dbReference type="RefSeq" id="XP_044919540.1">
    <property type="nucleotide sequence ID" value="XM_045063605.1"/>
</dbReference>
<reference evidence="3" key="1">
    <citation type="submission" date="2025-08" db="UniProtKB">
        <authorList>
            <consortium name="RefSeq"/>
        </authorList>
    </citation>
    <scope>IDENTIFICATION</scope>
    <source>
        <tissue evidence="3">Brain</tissue>
    </source>
</reference>
<gene>
    <name evidence="3" type="primary">LOC123387288</name>
</gene>
<feature type="region of interest" description="Disordered" evidence="1">
    <location>
        <begin position="104"/>
        <end position="124"/>
    </location>
</feature>
<dbReference type="AlphaFoldDB" id="A0A8U0R8B4"/>
<feature type="compositionally biased region" description="Pro residues" evidence="1">
    <location>
        <begin position="226"/>
        <end position="236"/>
    </location>
</feature>
<accession>A0A8U0R8B4</accession>
<keyword evidence="2" id="KW-1185">Reference proteome</keyword>
<dbReference type="Proteomes" id="UP000000715">
    <property type="component" value="Unplaced"/>
</dbReference>
<evidence type="ECO:0000256" key="1">
    <source>
        <dbReference type="SAM" id="MobiDB-lite"/>
    </source>
</evidence>
<proteinExistence type="predicted"/>
<sequence>MGQLRSVGRPGKRGAGQWVTFLRAAGRTVPRRREQSAGRCTRCGARGSPDWGGPSCPPRGGPEAGSGAVGLHEDPRGQQTGGWGPCGAIFICKEPHEPLWPAHDRPSTVSTEGHAATEMPPCSSRREKSRVWLFPSSAAPAAPAEHGCVLAALSPAGGAFLFRPRVHGRPGFQLRPLHTGPGVVGKRQLPSLGSALGGGVCSLLRGGSEPAQQGKGAPEENRASPTPSPPWGPPPDQDFALESRVRSCGQSTRTDSIVCADVSGCVWGDAVHPRPAPCPRGTSFQGCPRTRRLGPSAGANQGNRTCLFQRAAASAP</sequence>
<feature type="region of interest" description="Disordered" evidence="1">
    <location>
        <begin position="203"/>
        <end position="237"/>
    </location>
</feature>
<dbReference type="GeneID" id="123387288"/>
<protein>
    <submittedName>
        <fullName evidence="3">Uncharacterized protein LOC123387288</fullName>
    </submittedName>
</protein>
<feature type="region of interest" description="Disordered" evidence="1">
    <location>
        <begin position="27"/>
        <end position="80"/>
    </location>
</feature>
<evidence type="ECO:0000313" key="3">
    <source>
        <dbReference type="RefSeq" id="XP_044919540.1"/>
    </source>
</evidence>
<organism evidence="2 3">
    <name type="scientific">Mustela putorius furo</name>
    <name type="common">European domestic ferret</name>
    <name type="synonym">Mustela furo</name>
    <dbReference type="NCBI Taxonomy" id="9669"/>
    <lineage>
        <taxon>Eukaryota</taxon>
        <taxon>Metazoa</taxon>
        <taxon>Chordata</taxon>
        <taxon>Craniata</taxon>
        <taxon>Vertebrata</taxon>
        <taxon>Euteleostomi</taxon>
        <taxon>Mammalia</taxon>
        <taxon>Eutheria</taxon>
        <taxon>Laurasiatheria</taxon>
        <taxon>Carnivora</taxon>
        <taxon>Caniformia</taxon>
        <taxon>Musteloidea</taxon>
        <taxon>Mustelidae</taxon>
        <taxon>Mustelinae</taxon>
        <taxon>Mustela</taxon>
    </lineage>
</organism>